<accession>A0A917Z6I0</accession>
<reference evidence="8 9" key="1">
    <citation type="journal article" date="2014" name="Int. J. Syst. Evol. Microbiol.">
        <title>Complete genome sequence of Corynebacterium casei LMG S-19264T (=DSM 44701T), isolated from a smear-ripened cheese.</title>
        <authorList>
            <consortium name="US DOE Joint Genome Institute (JGI-PGF)"/>
            <person name="Walter F."/>
            <person name="Albersmeier A."/>
            <person name="Kalinowski J."/>
            <person name="Ruckert C."/>
        </authorList>
    </citation>
    <scope>NUCLEOTIDE SEQUENCE [LARGE SCALE GENOMIC DNA]</scope>
    <source>
        <strain evidence="8 9">CGMCC 1.7286</strain>
    </source>
</reference>
<comment type="subcellular location">
    <subcellularLocation>
        <location evidence="1">Cell inner membrane</location>
        <topology evidence="1">Lipid-anchor</topology>
    </subcellularLocation>
</comment>
<dbReference type="PROSITE" id="PS51257">
    <property type="entry name" value="PROKAR_LIPOPROTEIN"/>
    <property type="match status" value="1"/>
</dbReference>
<dbReference type="Pfam" id="PF25967">
    <property type="entry name" value="RND-MFP_C"/>
    <property type="match status" value="1"/>
</dbReference>
<feature type="coiled-coil region" evidence="3">
    <location>
        <begin position="113"/>
        <end position="178"/>
    </location>
</feature>
<dbReference type="InterPro" id="IPR058626">
    <property type="entry name" value="MdtA-like_b-barrel"/>
</dbReference>
<feature type="domain" description="Multidrug resistance protein MdtA-like alpha-helical hairpin" evidence="4">
    <location>
        <begin position="113"/>
        <end position="182"/>
    </location>
</feature>
<dbReference type="Pfam" id="PF25917">
    <property type="entry name" value="BSH_RND"/>
    <property type="match status" value="1"/>
</dbReference>
<dbReference type="Gene3D" id="1.10.287.470">
    <property type="entry name" value="Helix hairpin bin"/>
    <property type="match status" value="1"/>
</dbReference>
<proteinExistence type="inferred from homology"/>
<dbReference type="Gene3D" id="2.40.50.100">
    <property type="match status" value="1"/>
</dbReference>
<dbReference type="Gene3D" id="2.40.420.20">
    <property type="match status" value="1"/>
</dbReference>
<dbReference type="InterPro" id="IPR058625">
    <property type="entry name" value="MdtA-like_BSH"/>
</dbReference>
<feature type="domain" description="Multidrug resistance protein MdtA-like beta-barrel" evidence="6">
    <location>
        <begin position="241"/>
        <end position="303"/>
    </location>
</feature>
<dbReference type="GO" id="GO:0005886">
    <property type="term" value="C:plasma membrane"/>
    <property type="evidence" value="ECO:0007669"/>
    <property type="project" value="TreeGrafter"/>
</dbReference>
<dbReference type="Proteomes" id="UP000599578">
    <property type="component" value="Unassembled WGS sequence"/>
</dbReference>
<evidence type="ECO:0000259" key="6">
    <source>
        <dbReference type="Pfam" id="PF25944"/>
    </source>
</evidence>
<dbReference type="GO" id="GO:0046677">
    <property type="term" value="P:response to antibiotic"/>
    <property type="evidence" value="ECO:0007669"/>
    <property type="project" value="TreeGrafter"/>
</dbReference>
<keyword evidence="3" id="KW-0175">Coiled coil</keyword>
<gene>
    <name evidence="8" type="ORF">GCM10011348_04320</name>
</gene>
<evidence type="ECO:0000256" key="3">
    <source>
        <dbReference type="SAM" id="Coils"/>
    </source>
</evidence>
<evidence type="ECO:0000259" key="4">
    <source>
        <dbReference type="Pfam" id="PF25876"/>
    </source>
</evidence>
<sequence length="383" mass="42107">MKHNHASASRSGTRRHNRYVPMGLLLLAGLLAGCEPQEVTQQDPLVPVKAIKVVPQDVELLDQFTGEVSSAQQIELRARVSGVLEQKHFADGAMVEAGQLLFSLDDRDYRARLQKARAELSSARSDYNRARLDVERYRPLLKTQAIARRVYDNATAAMNAAASQVENAEAAVRQAELSVEYAAIRSPVSGRIGAADVDVGDLVNASSTLLASVSTVDSSWIYFSVSESKLLQYERVHGRIDMETGEQTSVQLILADGSLYPYPGRINFADRALNASTGTFRLRAEFPNPDGLLRPGMFARVRVVTEVAKDVIAIPDRALSQLLNDYFVTLVEEGDVARQVSVKPGPRQDGLWIIEQGIEAGDRVVIEGIQKARDGMRLKVEHL</sequence>
<keyword evidence="9" id="KW-1185">Reference proteome</keyword>
<dbReference type="Pfam" id="PF25876">
    <property type="entry name" value="HH_MFP_RND"/>
    <property type="match status" value="1"/>
</dbReference>
<dbReference type="Pfam" id="PF25944">
    <property type="entry name" value="Beta-barrel_RND"/>
    <property type="match status" value="1"/>
</dbReference>
<evidence type="ECO:0000259" key="5">
    <source>
        <dbReference type="Pfam" id="PF25917"/>
    </source>
</evidence>
<comment type="caution">
    <text evidence="8">The sequence shown here is derived from an EMBL/GenBank/DDBJ whole genome shotgun (WGS) entry which is preliminary data.</text>
</comment>
<dbReference type="InterPro" id="IPR058627">
    <property type="entry name" value="MdtA-like_C"/>
</dbReference>
<dbReference type="GO" id="GO:0030313">
    <property type="term" value="C:cell envelope"/>
    <property type="evidence" value="ECO:0007669"/>
    <property type="project" value="UniProtKB-SubCell"/>
</dbReference>
<evidence type="ECO:0000259" key="7">
    <source>
        <dbReference type="Pfam" id="PF25967"/>
    </source>
</evidence>
<dbReference type="AlphaFoldDB" id="A0A917Z6I0"/>
<name>A0A917Z6I0_9GAMM</name>
<evidence type="ECO:0000313" key="9">
    <source>
        <dbReference type="Proteomes" id="UP000599578"/>
    </source>
</evidence>
<dbReference type="RefSeq" id="WP_188857785.1">
    <property type="nucleotide sequence ID" value="NZ_BMLT01000001.1"/>
</dbReference>
<evidence type="ECO:0000256" key="2">
    <source>
        <dbReference type="ARBA" id="ARBA00009477"/>
    </source>
</evidence>
<feature type="domain" description="Multidrug resistance protein MdtA-like barrel-sandwich hybrid" evidence="5">
    <location>
        <begin position="73"/>
        <end position="209"/>
    </location>
</feature>
<dbReference type="GO" id="GO:0022857">
    <property type="term" value="F:transmembrane transporter activity"/>
    <property type="evidence" value="ECO:0007669"/>
    <property type="project" value="InterPro"/>
</dbReference>
<dbReference type="NCBIfam" id="TIGR01730">
    <property type="entry name" value="RND_mfp"/>
    <property type="match status" value="1"/>
</dbReference>
<comment type="similarity">
    <text evidence="2">Belongs to the membrane fusion protein (MFP) (TC 8.A.1) family.</text>
</comment>
<dbReference type="SUPFAM" id="SSF111369">
    <property type="entry name" value="HlyD-like secretion proteins"/>
    <property type="match status" value="1"/>
</dbReference>
<evidence type="ECO:0000256" key="1">
    <source>
        <dbReference type="ARBA" id="ARBA00004519"/>
    </source>
</evidence>
<dbReference type="EMBL" id="BMLT01000001">
    <property type="protein sequence ID" value="GGO76637.1"/>
    <property type="molecule type" value="Genomic_DNA"/>
</dbReference>
<protein>
    <submittedName>
        <fullName evidence="8">MexE family multidrug efflux RND transporter periplasmic adaptor subunit</fullName>
    </submittedName>
</protein>
<dbReference type="InterPro" id="IPR006143">
    <property type="entry name" value="RND_pump_MFP"/>
</dbReference>
<dbReference type="Gene3D" id="2.40.30.170">
    <property type="match status" value="1"/>
</dbReference>
<dbReference type="InterPro" id="IPR058624">
    <property type="entry name" value="MdtA-like_HH"/>
</dbReference>
<feature type="domain" description="Multidrug resistance protein MdtA-like C-terminal permuted SH3" evidence="7">
    <location>
        <begin position="310"/>
        <end position="371"/>
    </location>
</feature>
<dbReference type="PANTHER" id="PTHR30158">
    <property type="entry name" value="ACRA/E-RELATED COMPONENT OF DRUG EFFLUX TRANSPORTER"/>
    <property type="match status" value="1"/>
</dbReference>
<evidence type="ECO:0000313" key="8">
    <source>
        <dbReference type="EMBL" id="GGO76637.1"/>
    </source>
</evidence>
<organism evidence="8 9">
    <name type="scientific">Marinobacterium nitratireducens</name>
    <dbReference type="NCBI Taxonomy" id="518897"/>
    <lineage>
        <taxon>Bacteria</taxon>
        <taxon>Pseudomonadati</taxon>
        <taxon>Pseudomonadota</taxon>
        <taxon>Gammaproteobacteria</taxon>
        <taxon>Oceanospirillales</taxon>
        <taxon>Oceanospirillaceae</taxon>
        <taxon>Marinobacterium</taxon>
    </lineage>
</organism>